<dbReference type="InterPro" id="IPR001077">
    <property type="entry name" value="COMT_C"/>
</dbReference>
<organism evidence="6 7">
    <name type="scientific">Trichoderma gamsii</name>
    <dbReference type="NCBI Taxonomy" id="398673"/>
    <lineage>
        <taxon>Eukaryota</taxon>
        <taxon>Fungi</taxon>
        <taxon>Dikarya</taxon>
        <taxon>Ascomycota</taxon>
        <taxon>Pezizomycotina</taxon>
        <taxon>Sordariomycetes</taxon>
        <taxon>Hypocreomycetidae</taxon>
        <taxon>Hypocreales</taxon>
        <taxon>Hypocreaceae</taxon>
        <taxon>Trichoderma</taxon>
    </lineage>
</organism>
<dbReference type="InterPro" id="IPR036390">
    <property type="entry name" value="WH_DNA-bd_sf"/>
</dbReference>
<dbReference type="InterPro" id="IPR016461">
    <property type="entry name" value="COMT-like"/>
</dbReference>
<reference evidence="6 7" key="1">
    <citation type="journal article" date="2016" name="Genome Announc.">
        <title>Draft Whole-Genome Sequence of Trichoderma gamsii T6085, a Promising Biocontrol Agent of Fusarium Head Blight on Wheat.</title>
        <authorList>
            <person name="Baroncelli R."/>
            <person name="Zapparata A."/>
            <person name="Piaggeschi G."/>
            <person name="Sarrocco S."/>
            <person name="Vannacci G."/>
        </authorList>
    </citation>
    <scope>NUCLEOTIDE SEQUENCE [LARGE SCALE GENOMIC DNA]</scope>
    <source>
        <strain evidence="6 7">T6085</strain>
    </source>
</reference>
<dbReference type="Gene3D" id="3.40.50.150">
    <property type="entry name" value="Vaccinia Virus protein VP39"/>
    <property type="match status" value="1"/>
</dbReference>
<dbReference type="EMBL" id="JPDN02000054">
    <property type="protein sequence ID" value="PON21131.1"/>
    <property type="molecule type" value="Genomic_DNA"/>
</dbReference>
<evidence type="ECO:0000256" key="3">
    <source>
        <dbReference type="ARBA" id="ARBA00022691"/>
    </source>
</evidence>
<feature type="region of interest" description="Disordered" evidence="4">
    <location>
        <begin position="1"/>
        <end position="30"/>
    </location>
</feature>
<proteinExistence type="predicted"/>
<name>A0A2P4ZA75_9HYPO</name>
<dbReference type="GO" id="GO:0032259">
    <property type="term" value="P:methylation"/>
    <property type="evidence" value="ECO:0007669"/>
    <property type="project" value="UniProtKB-KW"/>
</dbReference>
<feature type="compositionally biased region" description="Polar residues" evidence="4">
    <location>
        <begin position="1"/>
        <end position="27"/>
    </location>
</feature>
<gene>
    <name evidence="6" type="ORF">TGAM01_v209979</name>
</gene>
<dbReference type="SUPFAM" id="SSF46785">
    <property type="entry name" value="Winged helix' DNA-binding domain"/>
    <property type="match status" value="1"/>
</dbReference>
<evidence type="ECO:0000256" key="4">
    <source>
        <dbReference type="SAM" id="MobiDB-lite"/>
    </source>
</evidence>
<dbReference type="RefSeq" id="XP_024404562.1">
    <property type="nucleotide sequence ID" value="XM_024550686.1"/>
</dbReference>
<evidence type="ECO:0000256" key="1">
    <source>
        <dbReference type="ARBA" id="ARBA00022603"/>
    </source>
</evidence>
<evidence type="ECO:0000256" key="2">
    <source>
        <dbReference type="ARBA" id="ARBA00022679"/>
    </source>
</evidence>
<keyword evidence="2" id="KW-0808">Transferase</keyword>
<dbReference type="GO" id="GO:0008171">
    <property type="term" value="F:O-methyltransferase activity"/>
    <property type="evidence" value="ECO:0007669"/>
    <property type="project" value="InterPro"/>
</dbReference>
<keyword evidence="3" id="KW-0949">S-adenosyl-L-methionine</keyword>
<comment type="caution">
    <text evidence="6">The sequence shown here is derived from an EMBL/GenBank/DDBJ whole genome shotgun (WGS) entry which is preliminary data.</text>
</comment>
<evidence type="ECO:0000313" key="6">
    <source>
        <dbReference type="EMBL" id="PON21131.1"/>
    </source>
</evidence>
<feature type="domain" description="O-methyltransferase C-terminal" evidence="5">
    <location>
        <begin position="228"/>
        <end position="340"/>
    </location>
</feature>
<dbReference type="Proteomes" id="UP000054821">
    <property type="component" value="Unassembled WGS sequence"/>
</dbReference>
<accession>A0A2P4ZA75</accession>
<keyword evidence="1" id="KW-0489">Methyltransferase</keyword>
<dbReference type="Pfam" id="PF00891">
    <property type="entry name" value="Methyltransf_2"/>
    <property type="match status" value="2"/>
</dbReference>
<dbReference type="PANTHER" id="PTHR43712:SF16">
    <property type="entry name" value="O-METHYLTRANSFERASE ELCB"/>
    <property type="match status" value="1"/>
</dbReference>
<protein>
    <submittedName>
        <fullName evidence="6">O-methyltransferase</fullName>
    </submittedName>
</protein>
<keyword evidence="7" id="KW-1185">Reference proteome</keyword>
<dbReference type="InterPro" id="IPR029063">
    <property type="entry name" value="SAM-dependent_MTases_sf"/>
</dbReference>
<feature type="domain" description="O-methyltransferase C-terminal" evidence="5">
    <location>
        <begin position="373"/>
        <end position="453"/>
    </location>
</feature>
<evidence type="ECO:0000259" key="5">
    <source>
        <dbReference type="Pfam" id="PF00891"/>
    </source>
</evidence>
<dbReference type="SUPFAM" id="SSF53335">
    <property type="entry name" value="S-adenosyl-L-methionine-dependent methyltransferases"/>
    <property type="match status" value="1"/>
</dbReference>
<dbReference type="STRING" id="398673.A0A2P4ZA75"/>
<evidence type="ECO:0000313" key="7">
    <source>
        <dbReference type="Proteomes" id="UP000054821"/>
    </source>
</evidence>
<dbReference type="PROSITE" id="PS51683">
    <property type="entry name" value="SAM_OMT_II"/>
    <property type="match status" value="1"/>
</dbReference>
<dbReference type="InterPro" id="IPR036388">
    <property type="entry name" value="WH-like_DNA-bd_sf"/>
</dbReference>
<dbReference type="AlphaFoldDB" id="A0A2P4ZA75"/>
<dbReference type="PANTHER" id="PTHR43712">
    <property type="entry name" value="PUTATIVE (AFU_ORTHOLOGUE AFUA_4G14580)-RELATED"/>
    <property type="match status" value="1"/>
</dbReference>
<sequence>MAKLSIPSNERNGSATAAGQRTTSAAASQEPRMGVLAEIIRVETEKLETYLKEHGITQPSFHVDAPLDFPHLPDEIQESRQKIVFATNELANLVRGPRESVRFSAWSYLDSLSLQLINSYQLAKLVPLDAPISLKELQSKTTLEPIFLARTLRYAMTNYMFYEPSPGYIAHTANSRVLAQDSSLQAWVGFNSDSCFPAAAKVPDALKGHPEAVEPTHAGFNYAFDTVGKEPMYATLAKKPIESDRFARAMVSFTHGEGYEVSHLVDNYDFSDVDARGGTFVDIGGSHGFVSEALAKKWKNVNFIVQDRQEMVDSAPKPVSEDPTVAERLSFQVHDFFKEQPVKGADGEPTSCFLIQSPRFPLSSTKANRVLVYYFRWILHNYSTPYAVKILKSLIPALKPGSRIVINDYCIREPGSETLWDDKLLRSLDMIMGVLFNSQERDEQEFRDLFKAADPRFHFKGVLRVENCKMSVIEAVWDE</sequence>
<dbReference type="GeneID" id="29990984"/>
<dbReference type="Gene3D" id="1.10.10.10">
    <property type="entry name" value="Winged helix-like DNA-binding domain superfamily/Winged helix DNA-binding domain"/>
    <property type="match status" value="1"/>
</dbReference>